<organism evidence="1 2">
    <name type="scientific">Liparis tanakae</name>
    <name type="common">Tanaka's snailfish</name>
    <dbReference type="NCBI Taxonomy" id="230148"/>
    <lineage>
        <taxon>Eukaryota</taxon>
        <taxon>Metazoa</taxon>
        <taxon>Chordata</taxon>
        <taxon>Craniata</taxon>
        <taxon>Vertebrata</taxon>
        <taxon>Euteleostomi</taxon>
        <taxon>Actinopterygii</taxon>
        <taxon>Neopterygii</taxon>
        <taxon>Teleostei</taxon>
        <taxon>Neoteleostei</taxon>
        <taxon>Acanthomorphata</taxon>
        <taxon>Eupercaria</taxon>
        <taxon>Perciformes</taxon>
        <taxon>Cottioidei</taxon>
        <taxon>Cottales</taxon>
        <taxon>Liparidae</taxon>
        <taxon>Liparis</taxon>
    </lineage>
</organism>
<dbReference type="AlphaFoldDB" id="A0A4Z2GZQ9"/>
<protein>
    <submittedName>
        <fullName evidence="1">Uncharacterized protein</fullName>
    </submittedName>
</protein>
<sequence>MESFERSRCDMMGLIALEITEAAFLSAALPPKLPANKPFIPRCLCWWSLSVVFAVWGAEGSPSTRGP</sequence>
<evidence type="ECO:0000313" key="1">
    <source>
        <dbReference type="EMBL" id="TNN58585.1"/>
    </source>
</evidence>
<reference evidence="1 2" key="1">
    <citation type="submission" date="2019-03" db="EMBL/GenBank/DDBJ databases">
        <title>First draft genome of Liparis tanakae, snailfish: a comprehensive survey of snailfish specific genes.</title>
        <authorList>
            <person name="Kim W."/>
            <person name="Song I."/>
            <person name="Jeong J.-H."/>
            <person name="Kim D."/>
            <person name="Kim S."/>
            <person name="Ryu S."/>
            <person name="Song J.Y."/>
            <person name="Lee S.K."/>
        </authorList>
    </citation>
    <scope>NUCLEOTIDE SEQUENCE [LARGE SCALE GENOMIC DNA]</scope>
    <source>
        <tissue evidence="1">Muscle</tissue>
    </source>
</reference>
<name>A0A4Z2GZQ9_9TELE</name>
<proteinExistence type="predicted"/>
<dbReference type="Proteomes" id="UP000314294">
    <property type="component" value="Unassembled WGS sequence"/>
</dbReference>
<dbReference type="EMBL" id="SRLO01000375">
    <property type="protein sequence ID" value="TNN58585.1"/>
    <property type="molecule type" value="Genomic_DNA"/>
</dbReference>
<evidence type="ECO:0000313" key="2">
    <source>
        <dbReference type="Proteomes" id="UP000314294"/>
    </source>
</evidence>
<keyword evidence="2" id="KW-1185">Reference proteome</keyword>
<gene>
    <name evidence="1" type="ORF">EYF80_031205</name>
</gene>
<comment type="caution">
    <text evidence="1">The sequence shown here is derived from an EMBL/GenBank/DDBJ whole genome shotgun (WGS) entry which is preliminary data.</text>
</comment>
<accession>A0A4Z2GZQ9</accession>